<dbReference type="Proteomes" id="UP000501090">
    <property type="component" value="Chromosome"/>
</dbReference>
<evidence type="ECO:0000256" key="3">
    <source>
        <dbReference type="ARBA" id="ARBA00022691"/>
    </source>
</evidence>
<evidence type="ECO:0000256" key="4">
    <source>
        <dbReference type="SAM" id="SignalP"/>
    </source>
</evidence>
<organism evidence="6 7">
    <name type="scientific">Polynucleobacter arcticus</name>
    <dbReference type="NCBI Taxonomy" id="1743165"/>
    <lineage>
        <taxon>Bacteria</taxon>
        <taxon>Pseudomonadati</taxon>
        <taxon>Pseudomonadota</taxon>
        <taxon>Betaproteobacteria</taxon>
        <taxon>Burkholderiales</taxon>
        <taxon>Burkholderiaceae</taxon>
        <taxon>Polynucleobacter</taxon>
    </lineage>
</organism>
<dbReference type="PANTHER" id="PTHR13610:SF11">
    <property type="entry name" value="METHYLTRANSFERASE DOMAIN-CONTAINING PROTEIN"/>
    <property type="match status" value="1"/>
</dbReference>
<dbReference type="CDD" id="cd02440">
    <property type="entry name" value="AdoMet_MTases"/>
    <property type="match status" value="1"/>
</dbReference>
<dbReference type="InterPro" id="IPR041698">
    <property type="entry name" value="Methyltransf_25"/>
</dbReference>
<accession>A0A6M9PRY7</accession>
<feature type="domain" description="Methyltransferase" evidence="5">
    <location>
        <begin position="90"/>
        <end position="154"/>
    </location>
</feature>
<reference evidence="6 7" key="1">
    <citation type="submission" date="2018-04" db="EMBL/GenBank/DDBJ databases">
        <title>Polynucleobacter sp. UK-Long2-W17 genome.</title>
        <authorList>
            <person name="Hahn M.W."/>
        </authorList>
    </citation>
    <scope>NUCLEOTIDE SEQUENCE [LARGE SCALE GENOMIC DNA]</scope>
    <source>
        <strain evidence="6 7">UK-Long2-W17</strain>
    </source>
</reference>
<protein>
    <submittedName>
        <fullName evidence="6">Class I SAM-dependent methyltransferase</fullName>
    </submittedName>
</protein>
<dbReference type="Pfam" id="PF13649">
    <property type="entry name" value="Methyltransf_25"/>
    <property type="match status" value="1"/>
</dbReference>
<name>A0A6M9PRY7_9BURK</name>
<dbReference type="AlphaFoldDB" id="A0A6M9PRY7"/>
<feature type="signal peptide" evidence="4">
    <location>
        <begin position="1"/>
        <end position="43"/>
    </location>
</feature>
<dbReference type="EMBL" id="CP028940">
    <property type="protein sequence ID" value="QKM60656.1"/>
    <property type="molecule type" value="Genomic_DNA"/>
</dbReference>
<keyword evidence="7" id="KW-1185">Reference proteome</keyword>
<evidence type="ECO:0000256" key="1">
    <source>
        <dbReference type="ARBA" id="ARBA00022603"/>
    </source>
</evidence>
<dbReference type="SUPFAM" id="SSF53335">
    <property type="entry name" value="S-adenosyl-L-methionine-dependent methyltransferases"/>
    <property type="match status" value="1"/>
</dbReference>
<keyword evidence="3" id="KW-0949">S-adenosyl-L-methionine</keyword>
<dbReference type="InterPro" id="IPR029063">
    <property type="entry name" value="SAM-dependent_MTases_sf"/>
</dbReference>
<evidence type="ECO:0000313" key="6">
    <source>
        <dbReference type="EMBL" id="QKM60656.1"/>
    </source>
</evidence>
<keyword evidence="2" id="KW-0808">Transferase</keyword>
<dbReference type="GO" id="GO:0032259">
    <property type="term" value="P:methylation"/>
    <property type="evidence" value="ECO:0007669"/>
    <property type="project" value="UniProtKB-KW"/>
</dbReference>
<feature type="chain" id="PRO_5026899239" evidence="4">
    <location>
        <begin position="44"/>
        <end position="301"/>
    </location>
</feature>
<evidence type="ECO:0000256" key="2">
    <source>
        <dbReference type="ARBA" id="ARBA00022679"/>
    </source>
</evidence>
<keyword evidence="4" id="KW-0732">Signal</keyword>
<dbReference type="InterPro" id="IPR026170">
    <property type="entry name" value="FAM173A/B"/>
</dbReference>
<dbReference type="Gene3D" id="3.40.50.150">
    <property type="entry name" value="Vaccinia Virus protein VP39"/>
    <property type="match status" value="1"/>
</dbReference>
<evidence type="ECO:0000313" key="7">
    <source>
        <dbReference type="Proteomes" id="UP000501090"/>
    </source>
</evidence>
<dbReference type="KEGG" id="pard:DN92_06205"/>
<dbReference type="PANTHER" id="PTHR13610">
    <property type="entry name" value="METHYLTRANSFERASE DOMAIN-CONTAINING PROTEIN"/>
    <property type="match status" value="1"/>
</dbReference>
<proteinExistence type="predicted"/>
<dbReference type="GO" id="GO:0016279">
    <property type="term" value="F:protein-lysine N-methyltransferase activity"/>
    <property type="evidence" value="ECO:0007669"/>
    <property type="project" value="InterPro"/>
</dbReference>
<gene>
    <name evidence="6" type="ORF">DN92_06205</name>
</gene>
<evidence type="ECO:0000259" key="5">
    <source>
        <dbReference type="Pfam" id="PF13649"/>
    </source>
</evidence>
<sequence>MSLSTAIRMSLVKNIYDSLGIYMKKMKYCLVALCCCLSFNAMADRSSVKGDSSYTPSPGQAGKDVIWLPTGTELVSLMLKTANVTNQDLVYDLGAGDGKIAIAAAKEFGAKAVGIEFNPDMAAYAQRNAIQSGVGQLVKIIHGDIFVEDFSQATVVTLYLLPDLNMQLRPTILKMKPGTRVVSHAFSMGDWEADKEMDLDGKAYYWVVPADVAGEWSLEGNEVKKVTLTLAQRFQRIGGNIKIGDQSQPILNPHLEGKQLRFSYIDLNKNYITVKGDINGSEFKGEYKNSYSQGPVLGKRR</sequence>
<keyword evidence="1 6" id="KW-0489">Methyltransferase</keyword>